<sequence length="76" mass="8295">MHEAAAALDPALGGIALAAFAGDLDRRAGAERRFVGRIGRRDGVEKRVLARIERRVVDAVRRTGDGLQLRRSKSSR</sequence>
<evidence type="ECO:0000313" key="2">
    <source>
        <dbReference type="Proteomes" id="UP000218824"/>
    </source>
</evidence>
<dbReference type="AlphaFoldDB" id="A0AAU9ARW1"/>
<dbReference type="KEGG" id="lem:LEN_4640"/>
<organism evidence="1 2">
    <name type="scientific">Lysobacter enzymogenes</name>
    <dbReference type="NCBI Taxonomy" id="69"/>
    <lineage>
        <taxon>Bacteria</taxon>
        <taxon>Pseudomonadati</taxon>
        <taxon>Pseudomonadota</taxon>
        <taxon>Gammaproteobacteria</taxon>
        <taxon>Lysobacterales</taxon>
        <taxon>Lysobacteraceae</taxon>
        <taxon>Lysobacter</taxon>
    </lineage>
</organism>
<proteinExistence type="predicted"/>
<evidence type="ECO:0000313" key="1">
    <source>
        <dbReference type="EMBL" id="BAW00128.1"/>
    </source>
</evidence>
<reference evidence="1 2" key="1">
    <citation type="journal article" date="2017" name="DNA Res.">
        <title>Complete genome sequence and expression profile of the commercial lytic enzyme producer Lysobacter enzymogenes M497-1.</title>
        <authorList>
            <person name="Takami H."/>
            <person name="Toyoda A."/>
            <person name="Uchiyama I."/>
            <person name="Itoh T."/>
            <person name="Takaki Y."/>
            <person name="Arai W."/>
            <person name="Nishi S."/>
            <person name="Kawai M."/>
            <person name="Shinya K."/>
            <person name="Ikeda H."/>
        </authorList>
    </citation>
    <scope>NUCLEOTIDE SEQUENCE [LARGE SCALE GENOMIC DNA]</scope>
    <source>
        <strain evidence="1 2">M497-1</strain>
    </source>
</reference>
<name>A0AAU9ARW1_LYSEN</name>
<gene>
    <name evidence="1" type="ORF">LEN_4640</name>
</gene>
<protein>
    <submittedName>
        <fullName evidence="1">Uncharacterized protein</fullName>
    </submittedName>
</protein>
<dbReference type="EMBL" id="AP014940">
    <property type="protein sequence ID" value="BAW00128.1"/>
    <property type="molecule type" value="Genomic_DNA"/>
</dbReference>
<dbReference type="Proteomes" id="UP000218824">
    <property type="component" value="Chromosome"/>
</dbReference>
<accession>A0AAU9ARW1</accession>